<comment type="caution">
    <text evidence="2">The sequence shown here is derived from an EMBL/GenBank/DDBJ whole genome shotgun (WGS) entry which is preliminary data.</text>
</comment>
<dbReference type="SUPFAM" id="SSF51069">
    <property type="entry name" value="Carbonic anhydrase"/>
    <property type="match status" value="1"/>
</dbReference>
<feature type="domain" description="Alpha-carbonic anhydrase" evidence="1">
    <location>
        <begin position="2"/>
        <end position="79"/>
    </location>
</feature>
<dbReference type="InterPro" id="IPR036398">
    <property type="entry name" value="CA_dom_sf"/>
</dbReference>
<gene>
    <name evidence="2" type="ORF">ACAOBT_LOCUS1506</name>
</gene>
<dbReference type="OrthoDB" id="429145at2759"/>
<keyword evidence="3" id="KW-1185">Reference proteome</keyword>
<dbReference type="InterPro" id="IPR001148">
    <property type="entry name" value="CA_dom"/>
</dbReference>
<sequence>MSYWDYWERGPQTWSDKYPAAKGKRQSPIDIPSSLAKETFTKEIEFKYHLDKVNQVIENVGYSWKLCLVGGREHLQMWG</sequence>
<evidence type="ECO:0000313" key="3">
    <source>
        <dbReference type="Proteomes" id="UP001152888"/>
    </source>
</evidence>
<organism evidence="2 3">
    <name type="scientific">Acanthoscelides obtectus</name>
    <name type="common">Bean weevil</name>
    <name type="synonym">Bruchus obtectus</name>
    <dbReference type="NCBI Taxonomy" id="200917"/>
    <lineage>
        <taxon>Eukaryota</taxon>
        <taxon>Metazoa</taxon>
        <taxon>Ecdysozoa</taxon>
        <taxon>Arthropoda</taxon>
        <taxon>Hexapoda</taxon>
        <taxon>Insecta</taxon>
        <taxon>Pterygota</taxon>
        <taxon>Neoptera</taxon>
        <taxon>Endopterygota</taxon>
        <taxon>Coleoptera</taxon>
        <taxon>Polyphaga</taxon>
        <taxon>Cucujiformia</taxon>
        <taxon>Chrysomeloidea</taxon>
        <taxon>Chrysomelidae</taxon>
        <taxon>Bruchinae</taxon>
        <taxon>Bruchini</taxon>
        <taxon>Acanthoscelides</taxon>
    </lineage>
</organism>
<protein>
    <recommendedName>
        <fullName evidence="1">Alpha-carbonic anhydrase domain-containing protein</fullName>
    </recommendedName>
</protein>
<dbReference type="Gene3D" id="3.10.200.10">
    <property type="entry name" value="Alpha carbonic anhydrase"/>
    <property type="match status" value="1"/>
</dbReference>
<dbReference type="AlphaFoldDB" id="A0A9P0NU47"/>
<reference evidence="2" key="1">
    <citation type="submission" date="2022-03" db="EMBL/GenBank/DDBJ databases">
        <authorList>
            <person name="Sayadi A."/>
        </authorList>
    </citation>
    <scope>NUCLEOTIDE SEQUENCE</scope>
</reference>
<name>A0A9P0NU47_ACAOB</name>
<dbReference type="Proteomes" id="UP001152888">
    <property type="component" value="Unassembled WGS sequence"/>
</dbReference>
<dbReference type="PROSITE" id="PS51144">
    <property type="entry name" value="ALPHA_CA_2"/>
    <property type="match status" value="1"/>
</dbReference>
<dbReference type="EMBL" id="CAKOFQ010006664">
    <property type="protein sequence ID" value="CAH1956322.1"/>
    <property type="molecule type" value="Genomic_DNA"/>
</dbReference>
<evidence type="ECO:0000313" key="2">
    <source>
        <dbReference type="EMBL" id="CAH1956322.1"/>
    </source>
</evidence>
<dbReference type="Pfam" id="PF00194">
    <property type="entry name" value="Carb_anhydrase"/>
    <property type="match status" value="1"/>
</dbReference>
<evidence type="ECO:0000259" key="1">
    <source>
        <dbReference type="PROSITE" id="PS51144"/>
    </source>
</evidence>
<accession>A0A9P0NU47</accession>
<proteinExistence type="predicted"/>